<organism evidence="6 7">
    <name type="scientific">Actinomyces massiliensis F0489</name>
    <dbReference type="NCBI Taxonomy" id="1125718"/>
    <lineage>
        <taxon>Bacteria</taxon>
        <taxon>Bacillati</taxon>
        <taxon>Actinomycetota</taxon>
        <taxon>Actinomycetes</taxon>
        <taxon>Actinomycetales</taxon>
        <taxon>Actinomycetaceae</taxon>
        <taxon>Actinomyces</taxon>
    </lineage>
</organism>
<dbReference type="PANTHER" id="PTHR30055">
    <property type="entry name" value="HTH-TYPE TRANSCRIPTIONAL REGULATOR RUTR"/>
    <property type="match status" value="1"/>
</dbReference>
<evidence type="ECO:0000256" key="1">
    <source>
        <dbReference type="ARBA" id="ARBA00023015"/>
    </source>
</evidence>
<dbReference type="Gene3D" id="1.10.357.10">
    <property type="entry name" value="Tetracycline Repressor, domain 2"/>
    <property type="match status" value="1"/>
</dbReference>
<dbReference type="AlphaFoldDB" id="J1GUM9"/>
<dbReference type="InterPro" id="IPR001647">
    <property type="entry name" value="HTH_TetR"/>
</dbReference>
<dbReference type="EMBL" id="AKFT01000215">
    <property type="protein sequence ID" value="EJF36755.1"/>
    <property type="molecule type" value="Genomic_DNA"/>
</dbReference>
<evidence type="ECO:0000313" key="7">
    <source>
        <dbReference type="Proteomes" id="UP000002941"/>
    </source>
</evidence>
<evidence type="ECO:0000256" key="4">
    <source>
        <dbReference type="PROSITE-ProRule" id="PRU00335"/>
    </source>
</evidence>
<dbReference type="GO" id="GO:0003700">
    <property type="term" value="F:DNA-binding transcription factor activity"/>
    <property type="evidence" value="ECO:0007669"/>
    <property type="project" value="TreeGrafter"/>
</dbReference>
<reference evidence="6 7" key="1">
    <citation type="submission" date="2012-05" db="EMBL/GenBank/DDBJ databases">
        <authorList>
            <person name="Harkins D.M."/>
            <person name="Madupu R."/>
            <person name="Durkin A.S."/>
            <person name="Torralba M."/>
            <person name="Methe B."/>
            <person name="Sutton G.G."/>
            <person name="Nelson K.E."/>
        </authorList>
    </citation>
    <scope>NUCLEOTIDE SEQUENCE [LARGE SCALE GENOMIC DNA]</scope>
    <source>
        <strain evidence="6 7">F0489</strain>
    </source>
</reference>
<dbReference type="SUPFAM" id="SSF46689">
    <property type="entry name" value="Homeodomain-like"/>
    <property type="match status" value="1"/>
</dbReference>
<dbReference type="PANTHER" id="PTHR30055:SF220">
    <property type="entry name" value="TETR-FAMILY REGULATORY PROTEIN"/>
    <property type="match status" value="1"/>
</dbReference>
<protein>
    <submittedName>
        <fullName evidence="6">Transcriptional regulator, TetR family</fullName>
    </submittedName>
</protein>
<evidence type="ECO:0000259" key="5">
    <source>
        <dbReference type="PROSITE" id="PS50977"/>
    </source>
</evidence>
<keyword evidence="7" id="KW-1185">Reference proteome</keyword>
<name>J1GUM9_9ACTO</name>
<dbReference type="InterPro" id="IPR009057">
    <property type="entry name" value="Homeodomain-like_sf"/>
</dbReference>
<dbReference type="Pfam" id="PF00440">
    <property type="entry name" value="TetR_N"/>
    <property type="match status" value="1"/>
</dbReference>
<keyword evidence="2 4" id="KW-0238">DNA-binding</keyword>
<proteinExistence type="predicted"/>
<keyword evidence="1" id="KW-0805">Transcription regulation</keyword>
<sequence>MGIEQTDRSAERGGRDLRTDLLRTSRELLNEGGPSALSMREVARRARCTHQAPYHHFANREAILAALVCEGFEELAERLCAVHDGLQAHGLLATLKASGDAYIEFALRNPGVFRVMFRPDMCAPERFPEVVRASTRARGELARLASMVAGRERAAPEIEASIWAFVHGLASLLLDGPLLGEHETLSERMDFARRVTRLNAAPLAALAHQQLEGAVPECEGVDDAPVENDQ</sequence>
<dbReference type="OrthoDB" id="3173376at2"/>
<dbReference type="SUPFAM" id="SSF48498">
    <property type="entry name" value="Tetracyclin repressor-like, C-terminal domain"/>
    <property type="match status" value="1"/>
</dbReference>
<dbReference type="PROSITE" id="PS50977">
    <property type="entry name" value="HTH_TETR_2"/>
    <property type="match status" value="1"/>
</dbReference>
<dbReference type="GO" id="GO:0000976">
    <property type="term" value="F:transcription cis-regulatory region binding"/>
    <property type="evidence" value="ECO:0007669"/>
    <property type="project" value="TreeGrafter"/>
</dbReference>
<dbReference type="Proteomes" id="UP000002941">
    <property type="component" value="Unassembled WGS sequence"/>
</dbReference>
<dbReference type="RefSeq" id="WP_008733874.1">
    <property type="nucleotide sequence ID" value="NZ_AKFT01000215.1"/>
</dbReference>
<evidence type="ECO:0000256" key="2">
    <source>
        <dbReference type="ARBA" id="ARBA00023125"/>
    </source>
</evidence>
<comment type="caution">
    <text evidence="6">The sequence shown here is derived from an EMBL/GenBank/DDBJ whole genome shotgun (WGS) entry which is preliminary data.</text>
</comment>
<dbReference type="PATRIC" id="fig|1125718.3.peg.2789"/>
<evidence type="ECO:0000313" key="6">
    <source>
        <dbReference type="EMBL" id="EJF36755.1"/>
    </source>
</evidence>
<accession>J1GUM9</accession>
<evidence type="ECO:0000256" key="3">
    <source>
        <dbReference type="ARBA" id="ARBA00023163"/>
    </source>
</evidence>
<keyword evidence="3" id="KW-0804">Transcription</keyword>
<dbReference type="InterPro" id="IPR025996">
    <property type="entry name" value="MT1864/Rv1816-like_C"/>
</dbReference>
<feature type="domain" description="HTH tetR-type" evidence="5">
    <location>
        <begin position="15"/>
        <end position="75"/>
    </location>
</feature>
<dbReference type="InterPro" id="IPR036271">
    <property type="entry name" value="Tet_transcr_reg_TetR-rel_C_sf"/>
</dbReference>
<dbReference type="eggNOG" id="COG1309">
    <property type="taxonomic scope" value="Bacteria"/>
</dbReference>
<gene>
    <name evidence="6" type="ORF">HMPREF1318_2097</name>
</gene>
<dbReference type="InterPro" id="IPR050109">
    <property type="entry name" value="HTH-type_TetR-like_transc_reg"/>
</dbReference>
<dbReference type="Pfam" id="PF13305">
    <property type="entry name" value="TetR_C_33"/>
    <property type="match status" value="1"/>
</dbReference>
<feature type="DNA-binding region" description="H-T-H motif" evidence="4">
    <location>
        <begin position="38"/>
        <end position="57"/>
    </location>
</feature>